<dbReference type="GO" id="GO:0035312">
    <property type="term" value="F:5'-3' DNA exonuclease activity"/>
    <property type="evidence" value="ECO:0007669"/>
    <property type="project" value="TreeGrafter"/>
</dbReference>
<dbReference type="STRING" id="398512.Bccel_2285"/>
<dbReference type="Gene3D" id="3.20.20.140">
    <property type="entry name" value="Metal-dependent hydrolases"/>
    <property type="match status" value="1"/>
</dbReference>
<evidence type="ECO:0000313" key="2">
    <source>
        <dbReference type="EMBL" id="KNY27020.1"/>
    </source>
</evidence>
<dbReference type="InterPro" id="IPR004013">
    <property type="entry name" value="PHP_dom"/>
</dbReference>
<dbReference type="RefSeq" id="WP_036941865.1">
    <property type="nucleotide sequence ID" value="NZ_JQKC01000016.1"/>
</dbReference>
<dbReference type="InterPro" id="IPR003141">
    <property type="entry name" value="Pol/His_phosphatase_N"/>
</dbReference>
<dbReference type="InterPro" id="IPR016195">
    <property type="entry name" value="Pol/histidinol_Pase-like"/>
</dbReference>
<dbReference type="Proteomes" id="UP000036923">
    <property type="component" value="Unassembled WGS sequence"/>
</dbReference>
<keyword evidence="3" id="KW-1185">Reference proteome</keyword>
<accession>A0A0L6JMM9</accession>
<evidence type="ECO:0000313" key="3">
    <source>
        <dbReference type="Proteomes" id="UP000036923"/>
    </source>
</evidence>
<comment type="caution">
    <text evidence="2">The sequence shown here is derived from an EMBL/GenBank/DDBJ whole genome shotgun (WGS) entry which is preliminary data.</text>
</comment>
<evidence type="ECO:0000259" key="1">
    <source>
        <dbReference type="SMART" id="SM00481"/>
    </source>
</evidence>
<sequence>MRLAYDLHIHSALSACSDKDMTPNNIVNMSLLKELDIIAVTDHNSAENLEAVVKCSLGKDILVVPGMEIETMEEIHVVCLFPGLDEANKMQEIVYSNLPSLKNREDIFGRQIILNEYDDELGSIDRFLLTAVGIPIEEVYRTVLSLNGVMIPAHIDRNSYSILSNLGSIPQHFGFKYLEVSKKACIETLKKQYPEVGECSLIVSSDAHSLPNISERESFIDIDEKSAECVISKIRNG</sequence>
<dbReference type="EMBL" id="LGTC01000001">
    <property type="protein sequence ID" value="KNY27020.1"/>
    <property type="molecule type" value="Genomic_DNA"/>
</dbReference>
<dbReference type="InterPro" id="IPR052018">
    <property type="entry name" value="PHP_domain"/>
</dbReference>
<dbReference type="SMART" id="SM00481">
    <property type="entry name" value="POLIIIAc"/>
    <property type="match status" value="1"/>
</dbReference>
<gene>
    <name evidence="2" type="ORF">Bccel_2285</name>
</gene>
<dbReference type="SUPFAM" id="SSF89550">
    <property type="entry name" value="PHP domain-like"/>
    <property type="match status" value="1"/>
</dbReference>
<organism evidence="2 3">
    <name type="scientific">Pseudobacteroides cellulosolvens ATCC 35603 = DSM 2933</name>
    <dbReference type="NCBI Taxonomy" id="398512"/>
    <lineage>
        <taxon>Bacteria</taxon>
        <taxon>Bacillati</taxon>
        <taxon>Bacillota</taxon>
        <taxon>Clostridia</taxon>
        <taxon>Eubacteriales</taxon>
        <taxon>Oscillospiraceae</taxon>
        <taxon>Pseudobacteroides</taxon>
    </lineage>
</organism>
<dbReference type="eggNOG" id="COG0613">
    <property type="taxonomic scope" value="Bacteria"/>
</dbReference>
<proteinExistence type="predicted"/>
<feature type="domain" description="Polymerase/histidinol phosphatase N-terminal" evidence="1">
    <location>
        <begin position="5"/>
        <end position="73"/>
    </location>
</feature>
<dbReference type="CDD" id="cd07432">
    <property type="entry name" value="PHP_HisPPase"/>
    <property type="match status" value="1"/>
</dbReference>
<dbReference type="PANTHER" id="PTHR42924">
    <property type="entry name" value="EXONUCLEASE"/>
    <property type="match status" value="1"/>
</dbReference>
<dbReference type="OrthoDB" id="9791620at2"/>
<dbReference type="PANTHER" id="PTHR42924:SF3">
    <property type="entry name" value="POLYMERASE_HISTIDINOL PHOSPHATASE N-TERMINAL DOMAIN-CONTAINING PROTEIN"/>
    <property type="match status" value="1"/>
</dbReference>
<dbReference type="AlphaFoldDB" id="A0A0L6JMM9"/>
<protein>
    <submittedName>
        <fullName evidence="2">PHP domain protein</fullName>
    </submittedName>
</protein>
<reference evidence="3" key="1">
    <citation type="submission" date="2015-07" db="EMBL/GenBank/DDBJ databases">
        <title>Near-Complete Genome Sequence of the Cellulolytic Bacterium Bacteroides (Pseudobacteroides) cellulosolvens ATCC 35603.</title>
        <authorList>
            <person name="Dassa B."/>
            <person name="Utturkar S.M."/>
            <person name="Klingeman D.M."/>
            <person name="Hurt R.A."/>
            <person name="Keller M."/>
            <person name="Xu J."/>
            <person name="Reddy Y.H.K."/>
            <person name="Borovok I."/>
            <person name="Grinberg I.R."/>
            <person name="Lamed R."/>
            <person name="Zhivin O."/>
            <person name="Bayer E.A."/>
            <person name="Brown S.D."/>
        </authorList>
    </citation>
    <scope>NUCLEOTIDE SEQUENCE [LARGE SCALE GENOMIC DNA]</scope>
    <source>
        <strain evidence="3">DSM 2933</strain>
    </source>
</reference>
<name>A0A0L6JMM9_9FIRM</name>
<dbReference type="Pfam" id="PF02811">
    <property type="entry name" value="PHP"/>
    <property type="match status" value="1"/>
</dbReference>
<dbReference type="GO" id="GO:0004534">
    <property type="term" value="F:5'-3' RNA exonuclease activity"/>
    <property type="evidence" value="ECO:0007669"/>
    <property type="project" value="TreeGrafter"/>
</dbReference>